<keyword evidence="2" id="KW-1185">Reference proteome</keyword>
<dbReference type="Gene3D" id="3.30.429.10">
    <property type="entry name" value="Macrophage Migration Inhibitory Factor"/>
    <property type="match status" value="1"/>
</dbReference>
<dbReference type="EMBL" id="CP121671">
    <property type="protein sequence ID" value="WFT75304.1"/>
    <property type="molecule type" value="Genomic_DNA"/>
</dbReference>
<name>A0ABY8J193_9BACI</name>
<proteinExistence type="predicted"/>
<evidence type="ECO:0000313" key="2">
    <source>
        <dbReference type="Proteomes" id="UP001221597"/>
    </source>
</evidence>
<dbReference type="PANTHER" id="PTHR37950">
    <property type="entry name" value="4-HYDROXYPHENYLACETATE CATABOLISM PROTEIN"/>
    <property type="match status" value="1"/>
</dbReference>
<dbReference type="PANTHER" id="PTHR37950:SF1">
    <property type="entry name" value="4-HYDROXYPHENYLACETATE CATABOLISM PROTEIN"/>
    <property type="match status" value="1"/>
</dbReference>
<gene>
    <name evidence="1" type="ORF">P9989_02595</name>
</gene>
<dbReference type="InterPro" id="IPR004220">
    <property type="entry name" value="5-COMe_2-OHmuconate_Isoase"/>
</dbReference>
<organism evidence="1 2">
    <name type="scientific">Halobacillus naozhouensis</name>
    <dbReference type="NCBI Taxonomy" id="554880"/>
    <lineage>
        <taxon>Bacteria</taxon>
        <taxon>Bacillati</taxon>
        <taxon>Bacillota</taxon>
        <taxon>Bacilli</taxon>
        <taxon>Bacillales</taxon>
        <taxon>Bacillaceae</taxon>
        <taxon>Halobacillus</taxon>
    </lineage>
</organism>
<dbReference type="InterPro" id="IPR014347">
    <property type="entry name" value="Tautomerase/MIF_sf"/>
</dbReference>
<dbReference type="RefSeq" id="WP_283077269.1">
    <property type="nucleotide sequence ID" value="NZ_CP121671.1"/>
</dbReference>
<accession>A0ABY8J193</accession>
<dbReference type="CDD" id="cd00580">
    <property type="entry name" value="CHMI"/>
    <property type="match status" value="1"/>
</dbReference>
<dbReference type="Pfam" id="PF02962">
    <property type="entry name" value="CHMI"/>
    <property type="match status" value="1"/>
</dbReference>
<dbReference type="SUPFAM" id="SSF55331">
    <property type="entry name" value="Tautomerase/MIF"/>
    <property type="match status" value="1"/>
</dbReference>
<dbReference type="Proteomes" id="UP001221597">
    <property type="component" value="Chromosome"/>
</dbReference>
<evidence type="ECO:0000313" key="1">
    <source>
        <dbReference type="EMBL" id="WFT75304.1"/>
    </source>
</evidence>
<protein>
    <submittedName>
        <fullName evidence="1">5-carboxymethyl-2-hydroxymuconate Delta-isomerase</fullName>
    </submittedName>
</protein>
<reference evidence="1 2" key="1">
    <citation type="submission" date="2023-04" db="EMBL/GenBank/DDBJ databases">
        <title>Genome sequence of Halobacillus naozhouensis KACC 21980.</title>
        <authorList>
            <person name="Kim S."/>
            <person name="Heo J."/>
            <person name="Kwon S.-W."/>
        </authorList>
    </citation>
    <scope>NUCLEOTIDE SEQUENCE [LARGE SCALE GENOMIC DNA]</scope>
    <source>
        <strain evidence="1 2">KCTC 13234</strain>
    </source>
</reference>
<sequence length="126" mass="14669">MPHVILEYTDNLSPHTDIQQLLKKINNVLISKKEVYPIGGVRCRAHEVHHYCIADGQENDAFVHATFKIGKGRSEQEKQETCEEIFETIKIHFQGYSKEHYLALSLELVEFQNGTFKSNNIHQRFK</sequence>